<keyword evidence="3" id="KW-1185">Reference proteome</keyword>
<keyword evidence="1" id="KW-0175">Coiled coil</keyword>
<accession>A0A385EG27</accession>
<protein>
    <submittedName>
        <fullName evidence="2">Uncharacterized protein</fullName>
    </submittedName>
</protein>
<dbReference type="Proteomes" id="UP000259683">
    <property type="component" value="Segment"/>
</dbReference>
<proteinExistence type="predicted"/>
<sequence length="201" mass="22435">MPILNFTNFDQIPETLRAFAKVSTTTSGYEVDVAPTLVLNEYLNSNAELIKERDDAQARATRVLEEELARRTQEMFDAFTAQIADRDAVIEALREQVDLNMALAENKQQQINTLAQTADEDGRLIDALVAQLEQAKAADIGHLTAERDAYRHSCQEWLEIADDAAREVDLLSQYILSKTTFEAVADEHAALGQIVDLLAIQ</sequence>
<evidence type="ECO:0000313" key="3">
    <source>
        <dbReference type="Proteomes" id="UP000259683"/>
    </source>
</evidence>
<evidence type="ECO:0000313" key="2">
    <source>
        <dbReference type="EMBL" id="AXQ69699.1"/>
    </source>
</evidence>
<dbReference type="EMBL" id="MH588547">
    <property type="protein sequence ID" value="AXQ69699.1"/>
    <property type="molecule type" value="Genomic_DNA"/>
</dbReference>
<name>A0A385EG27_9CAUD</name>
<organism evidence="2 3">
    <name type="scientific">Caulobacter phage CcrSC</name>
    <dbReference type="NCBI Taxonomy" id="2283272"/>
    <lineage>
        <taxon>Viruses</taxon>
        <taxon>Duplodnaviria</taxon>
        <taxon>Heunggongvirae</taxon>
        <taxon>Uroviricota</taxon>
        <taxon>Caudoviricetes</taxon>
        <taxon>Jeanschmidtviridae</taxon>
        <taxon>Bertelyvirus</taxon>
        <taxon>Bertelyvirus SC</taxon>
    </lineage>
</organism>
<feature type="coiled-coil region" evidence="1">
    <location>
        <begin position="39"/>
        <end position="66"/>
    </location>
</feature>
<evidence type="ECO:0000256" key="1">
    <source>
        <dbReference type="SAM" id="Coils"/>
    </source>
</evidence>
<gene>
    <name evidence="2" type="ORF">CcrSC_gp117</name>
</gene>
<reference evidence="2" key="1">
    <citation type="submission" date="2018-07" db="EMBL/GenBank/DDBJ databases">
        <authorList>
            <person name="Wilson K.M."/>
            <person name="Ely B."/>
        </authorList>
    </citation>
    <scope>NUCLEOTIDE SEQUENCE</scope>
</reference>
<reference evidence="2" key="2">
    <citation type="submission" date="2021-07" db="EMBL/GenBank/DDBJ databases">
        <title>Giant CbK-like Caulobacter bacteriophages have genetically divergent genomes.</title>
        <authorList>
            <person name="Wilson K."/>
            <person name="Ely B."/>
        </authorList>
    </citation>
    <scope>NUCLEOTIDE SEQUENCE</scope>
</reference>